<comment type="caution">
    <text evidence="2">The sequence shown here is derived from an EMBL/GenBank/DDBJ whole genome shotgun (WGS) entry which is preliminary data.</text>
</comment>
<evidence type="ECO:0000256" key="1">
    <source>
        <dbReference type="SAM" id="MobiDB-lite"/>
    </source>
</evidence>
<reference evidence="2 3" key="1">
    <citation type="submission" date="2017-03" db="EMBL/GenBank/DDBJ databases">
        <title>Genomes of endolithic fungi from Antarctica.</title>
        <authorList>
            <person name="Coleine C."/>
            <person name="Masonjones S."/>
            <person name="Stajich J.E."/>
        </authorList>
    </citation>
    <scope>NUCLEOTIDE SEQUENCE [LARGE SCALE GENOMIC DNA]</scope>
    <source>
        <strain evidence="2 3">CCFEE 6315</strain>
    </source>
</reference>
<feature type="compositionally biased region" description="Low complexity" evidence="1">
    <location>
        <begin position="29"/>
        <end position="42"/>
    </location>
</feature>
<evidence type="ECO:0000313" key="3">
    <source>
        <dbReference type="Proteomes" id="UP000308549"/>
    </source>
</evidence>
<dbReference type="Proteomes" id="UP000308549">
    <property type="component" value="Unassembled WGS sequence"/>
</dbReference>
<sequence length="422" mass="41842">MFDSDALFFDPPSALAQAASIAKPTKPGAATAETTSSIASPLTTPPEPSSLPARSTPTATSQVASALSTHPIGQSAETSRVSSNTIEADSFPKPSSTIRDSADAEAKGTAHTPSPSGPSYTSVRTILVPFDATSTARSDSTDDPSDVASIATIAESGDANSDASRARWSSSLSSSNVLDPASHTASVLGHHGSGETIVSSGGPPDAKMSDLDTGVGGNAPSHSGISVRMMSKDGDAAANTDADAKNASSQTDKPPKAATVTDTAPVALLDPASQTSSANVAAIIASVLGATQAADGVTSYLVDPVHGSTSSSHILTPPSAIAEDSQDPAVRVSPASTLVPGAATLSIGASIGGPGTSEVVRATRFSLAGTTIPAGDFSAFHLAPSMALEPGGPALTLSSQTISLAPHGSYIVVDGSKQTPYV</sequence>
<evidence type="ECO:0000313" key="2">
    <source>
        <dbReference type="EMBL" id="TKA24106.1"/>
    </source>
</evidence>
<feature type="compositionally biased region" description="Polar residues" evidence="1">
    <location>
        <begin position="111"/>
        <end position="124"/>
    </location>
</feature>
<feature type="region of interest" description="Disordered" evidence="1">
    <location>
        <begin position="18"/>
        <end position="259"/>
    </location>
</feature>
<name>A0A4U0TQE1_9PEZI</name>
<feature type="compositionally biased region" description="Low complexity" evidence="1">
    <location>
        <begin position="236"/>
        <end position="247"/>
    </location>
</feature>
<organism evidence="2 3">
    <name type="scientific">Salinomyces thailandicus</name>
    <dbReference type="NCBI Taxonomy" id="706561"/>
    <lineage>
        <taxon>Eukaryota</taxon>
        <taxon>Fungi</taxon>
        <taxon>Dikarya</taxon>
        <taxon>Ascomycota</taxon>
        <taxon>Pezizomycotina</taxon>
        <taxon>Dothideomycetes</taxon>
        <taxon>Dothideomycetidae</taxon>
        <taxon>Mycosphaerellales</taxon>
        <taxon>Teratosphaeriaceae</taxon>
        <taxon>Salinomyces</taxon>
    </lineage>
</organism>
<feature type="compositionally biased region" description="Low complexity" evidence="1">
    <location>
        <begin position="159"/>
        <end position="182"/>
    </location>
</feature>
<gene>
    <name evidence="2" type="ORF">B0A50_06846</name>
</gene>
<dbReference type="EMBL" id="NAJL01000047">
    <property type="protein sequence ID" value="TKA24106.1"/>
    <property type="molecule type" value="Genomic_DNA"/>
</dbReference>
<feature type="compositionally biased region" description="Polar residues" evidence="1">
    <location>
        <begin position="53"/>
        <end position="99"/>
    </location>
</feature>
<keyword evidence="3" id="KW-1185">Reference proteome</keyword>
<dbReference type="AlphaFoldDB" id="A0A4U0TQE1"/>
<accession>A0A4U0TQE1</accession>
<proteinExistence type="predicted"/>
<protein>
    <submittedName>
        <fullName evidence="2">Uncharacterized protein</fullName>
    </submittedName>
</protein>